<gene>
    <name evidence="2" type="ORF">CPB84DRAFT_1826152</name>
</gene>
<dbReference type="Proteomes" id="UP000724874">
    <property type="component" value="Unassembled WGS sequence"/>
</dbReference>
<proteinExistence type="predicted"/>
<comment type="caution">
    <text evidence="2">The sequence shown here is derived from an EMBL/GenBank/DDBJ whole genome shotgun (WGS) entry which is preliminary data.</text>
</comment>
<evidence type="ECO:0000313" key="3">
    <source>
        <dbReference type="Proteomes" id="UP000724874"/>
    </source>
</evidence>
<feature type="chain" id="PRO_5040219558" evidence="1">
    <location>
        <begin position="18"/>
        <end position="122"/>
    </location>
</feature>
<sequence>MFKFVIAALAIAATASANCAYSTEGHGFEMYIYGETDCGTSNHWEEFYGAGDSISCQCFNIASTLNDKVKSFVFTASTLHSINIFKDANCGGALLGHSVGNWIDSSVSSAGQAMSSFNVCLY</sequence>
<protein>
    <submittedName>
        <fullName evidence="2">Uncharacterized protein</fullName>
    </submittedName>
</protein>
<dbReference type="AlphaFoldDB" id="A0A9P5NKC7"/>
<evidence type="ECO:0000256" key="1">
    <source>
        <dbReference type="SAM" id="SignalP"/>
    </source>
</evidence>
<organism evidence="2 3">
    <name type="scientific">Gymnopilus junonius</name>
    <name type="common">Spectacular rustgill mushroom</name>
    <name type="synonym">Gymnopilus spectabilis subsp. junonius</name>
    <dbReference type="NCBI Taxonomy" id="109634"/>
    <lineage>
        <taxon>Eukaryota</taxon>
        <taxon>Fungi</taxon>
        <taxon>Dikarya</taxon>
        <taxon>Basidiomycota</taxon>
        <taxon>Agaricomycotina</taxon>
        <taxon>Agaricomycetes</taxon>
        <taxon>Agaricomycetidae</taxon>
        <taxon>Agaricales</taxon>
        <taxon>Agaricineae</taxon>
        <taxon>Hymenogastraceae</taxon>
        <taxon>Gymnopilus</taxon>
    </lineage>
</organism>
<accession>A0A9P5NKC7</accession>
<evidence type="ECO:0000313" key="2">
    <source>
        <dbReference type="EMBL" id="KAF8892351.1"/>
    </source>
</evidence>
<reference evidence="2" key="1">
    <citation type="submission" date="2020-11" db="EMBL/GenBank/DDBJ databases">
        <authorList>
            <consortium name="DOE Joint Genome Institute"/>
            <person name="Ahrendt S."/>
            <person name="Riley R."/>
            <person name="Andreopoulos W."/>
            <person name="LaButti K."/>
            <person name="Pangilinan J."/>
            <person name="Ruiz-duenas F.J."/>
            <person name="Barrasa J.M."/>
            <person name="Sanchez-Garcia M."/>
            <person name="Camarero S."/>
            <person name="Miyauchi S."/>
            <person name="Serrano A."/>
            <person name="Linde D."/>
            <person name="Babiker R."/>
            <person name="Drula E."/>
            <person name="Ayuso-Fernandez I."/>
            <person name="Pacheco R."/>
            <person name="Padilla G."/>
            <person name="Ferreira P."/>
            <person name="Barriuso J."/>
            <person name="Kellner H."/>
            <person name="Castanera R."/>
            <person name="Alfaro M."/>
            <person name="Ramirez L."/>
            <person name="Pisabarro A.G."/>
            <person name="Kuo A."/>
            <person name="Tritt A."/>
            <person name="Lipzen A."/>
            <person name="He G."/>
            <person name="Yan M."/>
            <person name="Ng V."/>
            <person name="Cullen D."/>
            <person name="Martin F."/>
            <person name="Rosso M.-N."/>
            <person name="Henrissat B."/>
            <person name="Hibbett D."/>
            <person name="Martinez A.T."/>
            <person name="Grigoriev I.V."/>
        </authorList>
    </citation>
    <scope>NUCLEOTIDE SEQUENCE</scope>
    <source>
        <strain evidence="2">AH 44721</strain>
    </source>
</reference>
<feature type="signal peptide" evidence="1">
    <location>
        <begin position="1"/>
        <end position="17"/>
    </location>
</feature>
<name>A0A9P5NKC7_GYMJU</name>
<keyword evidence="3" id="KW-1185">Reference proteome</keyword>
<dbReference type="EMBL" id="JADNYJ010000069">
    <property type="protein sequence ID" value="KAF8892351.1"/>
    <property type="molecule type" value="Genomic_DNA"/>
</dbReference>
<dbReference type="OrthoDB" id="2978401at2759"/>
<keyword evidence="1" id="KW-0732">Signal</keyword>